<dbReference type="EMBL" id="VJZL01000009">
    <property type="protein sequence ID" value="TRX10778.1"/>
    <property type="molecule type" value="Genomic_DNA"/>
</dbReference>
<feature type="signal peptide" evidence="1">
    <location>
        <begin position="1"/>
        <end position="19"/>
    </location>
</feature>
<protein>
    <recommendedName>
        <fullName evidence="6">Lipoprotein</fullName>
    </recommendedName>
</protein>
<gene>
    <name evidence="3" type="ORF">FNW11_07245</name>
    <name evidence="2" type="ORF">FNW12_07520</name>
</gene>
<evidence type="ECO:0000313" key="5">
    <source>
        <dbReference type="Proteomes" id="UP000318669"/>
    </source>
</evidence>
<evidence type="ECO:0008006" key="6">
    <source>
        <dbReference type="Google" id="ProtNLM"/>
    </source>
</evidence>
<dbReference type="Pfam" id="PF20050">
    <property type="entry name" value="DUF6452"/>
    <property type="match status" value="1"/>
</dbReference>
<reference evidence="4 5" key="1">
    <citation type="submission" date="2019-07" db="EMBL/GenBank/DDBJ databases">
        <title>Novel species of Flavobacterium.</title>
        <authorList>
            <person name="Liu Q."/>
            <person name="Xin Y.-H."/>
        </authorList>
    </citation>
    <scope>NUCLEOTIDE SEQUENCE [LARGE SCALE GENOMIC DNA]</scope>
    <source>
        <strain evidence="2 4">GSP39</strain>
        <strain evidence="3 5">GSR22</strain>
    </source>
</reference>
<dbReference type="InterPro" id="IPR045607">
    <property type="entry name" value="DUF6452"/>
</dbReference>
<dbReference type="Proteomes" id="UP000318669">
    <property type="component" value="Unassembled WGS sequence"/>
</dbReference>
<sequence>MKKIILLAFALALSFSSCEKDDICDANTATTPRLVITFYDITNPAVLKNVTNLKVVGAGMTDGIIFNTSATGESKYLTSGNAISIPLKTNEDTTSYNFTLNSGNANPALVNEDNIKFDYTRADIFVSRACGFKTLFTLNTSNPYTHTDAAVPDEKWIQYISVEKSNIDNENDTHLKIFF</sequence>
<evidence type="ECO:0000313" key="4">
    <source>
        <dbReference type="Proteomes" id="UP000318528"/>
    </source>
</evidence>
<dbReference type="RefSeq" id="WP_143386459.1">
    <property type="nucleotide sequence ID" value="NZ_VJZL01000009.1"/>
</dbReference>
<dbReference type="OrthoDB" id="663527at2"/>
<dbReference type="Proteomes" id="UP000318528">
    <property type="component" value="Unassembled WGS sequence"/>
</dbReference>
<keyword evidence="4" id="KW-1185">Reference proteome</keyword>
<dbReference type="PROSITE" id="PS51257">
    <property type="entry name" value="PROKAR_LIPOPROTEIN"/>
    <property type="match status" value="1"/>
</dbReference>
<proteinExistence type="predicted"/>
<dbReference type="EMBL" id="VJZN01000010">
    <property type="protein sequence ID" value="TRX06801.1"/>
    <property type="molecule type" value="Genomic_DNA"/>
</dbReference>
<dbReference type="AlphaFoldDB" id="A0A553BR88"/>
<keyword evidence="1" id="KW-0732">Signal</keyword>
<evidence type="ECO:0000313" key="3">
    <source>
        <dbReference type="EMBL" id="TRX10778.1"/>
    </source>
</evidence>
<feature type="chain" id="PRO_5022094925" description="Lipoprotein" evidence="1">
    <location>
        <begin position="20"/>
        <end position="179"/>
    </location>
</feature>
<evidence type="ECO:0000313" key="2">
    <source>
        <dbReference type="EMBL" id="TRX06801.1"/>
    </source>
</evidence>
<accession>A0A553BR88</accession>
<comment type="caution">
    <text evidence="3">The sequence shown here is derived from an EMBL/GenBank/DDBJ whole genome shotgun (WGS) entry which is preliminary data.</text>
</comment>
<evidence type="ECO:0000256" key="1">
    <source>
        <dbReference type="SAM" id="SignalP"/>
    </source>
</evidence>
<organism evidence="3 5">
    <name type="scientific">Flavobacterium gawalongense</name>
    <dbReference type="NCBI Taxonomy" id="2594432"/>
    <lineage>
        <taxon>Bacteria</taxon>
        <taxon>Pseudomonadati</taxon>
        <taxon>Bacteroidota</taxon>
        <taxon>Flavobacteriia</taxon>
        <taxon>Flavobacteriales</taxon>
        <taxon>Flavobacteriaceae</taxon>
        <taxon>Flavobacterium</taxon>
    </lineage>
</organism>
<name>A0A553BR88_9FLAO</name>